<dbReference type="Gene3D" id="3.30.1330.60">
    <property type="entry name" value="OmpA-like domain"/>
    <property type="match status" value="1"/>
</dbReference>
<dbReference type="CDD" id="cd07185">
    <property type="entry name" value="OmpA_C-like"/>
    <property type="match status" value="1"/>
</dbReference>
<keyword evidence="2" id="KW-0732">Signal</keyword>
<keyword evidence="5" id="KW-1185">Reference proteome</keyword>
<dbReference type="RefSeq" id="WP_338504811.1">
    <property type="nucleotide sequence ID" value="NZ_CP145607.1"/>
</dbReference>
<dbReference type="PROSITE" id="PS51123">
    <property type="entry name" value="OMPA_2"/>
    <property type="match status" value="1"/>
</dbReference>
<evidence type="ECO:0000259" key="3">
    <source>
        <dbReference type="PROSITE" id="PS51123"/>
    </source>
</evidence>
<accession>A0ABZ2G2T2</accession>
<organism evidence="4 5">
    <name type="scientific">Sphingomonas kaistensis</name>
    <dbReference type="NCBI Taxonomy" id="298708"/>
    <lineage>
        <taxon>Bacteria</taxon>
        <taxon>Pseudomonadati</taxon>
        <taxon>Pseudomonadota</taxon>
        <taxon>Alphaproteobacteria</taxon>
        <taxon>Sphingomonadales</taxon>
        <taxon>Sphingomonadaceae</taxon>
        <taxon>Sphingomonas</taxon>
    </lineage>
</organism>
<dbReference type="InterPro" id="IPR006665">
    <property type="entry name" value="OmpA-like"/>
</dbReference>
<feature type="chain" id="PRO_5045467483" evidence="2">
    <location>
        <begin position="17"/>
        <end position="124"/>
    </location>
</feature>
<dbReference type="Pfam" id="PF00691">
    <property type="entry name" value="OmpA"/>
    <property type="match status" value="1"/>
</dbReference>
<dbReference type="EMBL" id="CP145607">
    <property type="protein sequence ID" value="WWM71398.1"/>
    <property type="molecule type" value="Genomic_DNA"/>
</dbReference>
<evidence type="ECO:0000256" key="1">
    <source>
        <dbReference type="PROSITE-ProRule" id="PRU00473"/>
    </source>
</evidence>
<gene>
    <name evidence="4" type="ORF">V6R86_12140</name>
</gene>
<dbReference type="SUPFAM" id="SSF103088">
    <property type="entry name" value="OmpA-like"/>
    <property type="match status" value="1"/>
</dbReference>
<dbReference type="InterPro" id="IPR050330">
    <property type="entry name" value="Bact_OuterMem_StrucFunc"/>
</dbReference>
<evidence type="ECO:0000313" key="5">
    <source>
        <dbReference type="Proteomes" id="UP001382935"/>
    </source>
</evidence>
<dbReference type="InterPro" id="IPR036737">
    <property type="entry name" value="OmpA-like_sf"/>
</dbReference>
<dbReference type="Proteomes" id="UP001382935">
    <property type="component" value="Chromosome"/>
</dbReference>
<feature type="signal peptide" evidence="2">
    <location>
        <begin position="1"/>
        <end position="16"/>
    </location>
</feature>
<name>A0ABZ2G2T2_9SPHN</name>
<evidence type="ECO:0000256" key="2">
    <source>
        <dbReference type="SAM" id="SignalP"/>
    </source>
</evidence>
<reference evidence="4 5" key="1">
    <citation type="submission" date="2024-02" db="EMBL/GenBank/DDBJ databases">
        <title>Full genome sequence of Sphingomonas kaistensis.</title>
        <authorList>
            <person name="Poletto B.L."/>
            <person name="Silva G."/>
            <person name="Galante D."/>
            <person name="Campos K.R."/>
            <person name="Santos M.B.N."/>
            <person name="Sacchi C.T."/>
        </authorList>
    </citation>
    <scope>NUCLEOTIDE SEQUENCE [LARGE SCALE GENOMIC DNA]</scope>
    <source>
        <strain evidence="4 5">MA4R</strain>
    </source>
</reference>
<feature type="domain" description="OmpA-like" evidence="3">
    <location>
        <begin position="12"/>
        <end position="124"/>
    </location>
</feature>
<proteinExistence type="predicted"/>
<dbReference type="PANTHER" id="PTHR30329:SF21">
    <property type="entry name" value="LIPOPROTEIN YIAD-RELATED"/>
    <property type="match status" value="1"/>
</dbReference>
<evidence type="ECO:0000313" key="4">
    <source>
        <dbReference type="EMBL" id="WWM71398.1"/>
    </source>
</evidence>
<protein>
    <submittedName>
        <fullName evidence="4">OmpA family protein</fullName>
    </submittedName>
</protein>
<sequence>MLTSFLALLASAQAAAPPAPMMIFFDSGGREIRREWEPVLDEAAKTAAGGTRLRITGHSDRPGSAAVNRRFALGRAQVVADALVARGVPRAALTVVSEGEDNPFVPTADGVREIQNRRVDILPE</sequence>
<dbReference type="PANTHER" id="PTHR30329">
    <property type="entry name" value="STATOR ELEMENT OF FLAGELLAR MOTOR COMPLEX"/>
    <property type="match status" value="1"/>
</dbReference>
<keyword evidence="1" id="KW-0472">Membrane</keyword>